<sequence length="392" mass="42870">MIEKNVRQKNIWKKKWMIYLGIVAMICLHPCPTYAKQVNGELTLDDYNFTKIEEKLGEQEGASFSFREMVGYIMTGNITKACELVGQGLWNSFMEEVIRNKKLMIQILCIVIFSSIFVNFSHAFSSKNVGEAGFFVTYLILFSILATSYGIGVSMTEKVVKQLLEFMKVFIPTFCISVTTASGFAGSAGIYSILMVAVMAVNYLILTVLLPFVNLYFVLQMVDNLGNEKHFSKFAQIVKSGCEWSMKTLFIGIAGVQVLQSLILPAIDSVKGTVVQKGVSLIPGAGQAVSAVLSTMLGAGVIIKNSIGVTGLLCILVFVSLPIIKLTVLCMSYQLLAAILQPVSDKRTMSCIQGTGDSMSLLLKVIWMVAGLFMVSLALAAASTNVVYYSQI</sequence>
<gene>
    <name evidence="3" type="ORF">IAC13_08390</name>
</gene>
<name>A0A9D9I0T8_9FIRM</name>
<dbReference type="InterPro" id="IPR014194">
    <property type="entry name" value="Spore_III_AE"/>
</dbReference>
<feature type="transmembrane region" description="Helical" evidence="1">
    <location>
        <begin position="171"/>
        <end position="194"/>
    </location>
</feature>
<keyword evidence="1" id="KW-0812">Transmembrane</keyword>
<keyword evidence="2" id="KW-0732">Signal</keyword>
<accession>A0A9D9I0T8</accession>
<keyword evidence="1" id="KW-1133">Transmembrane helix</keyword>
<protein>
    <submittedName>
        <fullName evidence="3">Stage III sporulation protein AE</fullName>
    </submittedName>
</protein>
<evidence type="ECO:0000256" key="1">
    <source>
        <dbReference type="SAM" id="Phobius"/>
    </source>
</evidence>
<dbReference type="EMBL" id="JADIML010000229">
    <property type="protein sequence ID" value="MBO8463934.1"/>
    <property type="molecule type" value="Genomic_DNA"/>
</dbReference>
<dbReference type="Proteomes" id="UP000823618">
    <property type="component" value="Unassembled WGS sequence"/>
</dbReference>
<organism evidence="3 4">
    <name type="scientific">Candidatus Scybalomonas excrementavium</name>
    <dbReference type="NCBI Taxonomy" id="2840943"/>
    <lineage>
        <taxon>Bacteria</taxon>
        <taxon>Bacillati</taxon>
        <taxon>Bacillota</taxon>
        <taxon>Clostridia</taxon>
        <taxon>Lachnospirales</taxon>
        <taxon>Lachnospiraceae</taxon>
        <taxon>Lachnospiraceae incertae sedis</taxon>
        <taxon>Candidatus Scybalomonas</taxon>
    </lineage>
</organism>
<feature type="signal peptide" evidence="2">
    <location>
        <begin position="1"/>
        <end position="35"/>
    </location>
</feature>
<comment type="caution">
    <text evidence="3">The sequence shown here is derived from an EMBL/GenBank/DDBJ whole genome shotgun (WGS) entry which is preliminary data.</text>
</comment>
<reference evidence="3" key="1">
    <citation type="submission" date="2020-10" db="EMBL/GenBank/DDBJ databases">
        <authorList>
            <person name="Gilroy R."/>
        </authorList>
    </citation>
    <scope>NUCLEOTIDE SEQUENCE</scope>
    <source>
        <strain evidence="3">E3-2379</strain>
    </source>
</reference>
<feature type="transmembrane region" description="Helical" evidence="1">
    <location>
        <begin position="103"/>
        <end position="120"/>
    </location>
</feature>
<reference evidence="3" key="2">
    <citation type="journal article" date="2021" name="PeerJ">
        <title>Extensive microbial diversity within the chicken gut microbiome revealed by metagenomics and culture.</title>
        <authorList>
            <person name="Gilroy R."/>
            <person name="Ravi A."/>
            <person name="Getino M."/>
            <person name="Pursley I."/>
            <person name="Horton D.L."/>
            <person name="Alikhan N.F."/>
            <person name="Baker D."/>
            <person name="Gharbi K."/>
            <person name="Hall N."/>
            <person name="Watson M."/>
            <person name="Adriaenssens E.M."/>
            <person name="Foster-Nyarko E."/>
            <person name="Jarju S."/>
            <person name="Secka A."/>
            <person name="Antonio M."/>
            <person name="Oren A."/>
            <person name="Chaudhuri R.R."/>
            <person name="La Ragione R."/>
            <person name="Hildebrand F."/>
            <person name="Pallen M.J."/>
        </authorList>
    </citation>
    <scope>NUCLEOTIDE SEQUENCE</scope>
    <source>
        <strain evidence="3">E3-2379</strain>
    </source>
</reference>
<dbReference type="Pfam" id="PF09546">
    <property type="entry name" value="Spore_III_AE"/>
    <property type="match status" value="1"/>
</dbReference>
<evidence type="ECO:0000313" key="3">
    <source>
        <dbReference type="EMBL" id="MBO8463934.1"/>
    </source>
</evidence>
<feature type="transmembrane region" description="Helical" evidence="1">
    <location>
        <begin position="201"/>
        <end position="219"/>
    </location>
</feature>
<proteinExistence type="predicted"/>
<feature type="chain" id="PRO_5039315334" evidence="2">
    <location>
        <begin position="36"/>
        <end position="392"/>
    </location>
</feature>
<feature type="transmembrane region" description="Helical" evidence="1">
    <location>
        <begin position="279"/>
        <end position="303"/>
    </location>
</feature>
<keyword evidence="1" id="KW-0472">Membrane</keyword>
<evidence type="ECO:0000256" key="2">
    <source>
        <dbReference type="SAM" id="SignalP"/>
    </source>
</evidence>
<feature type="transmembrane region" description="Helical" evidence="1">
    <location>
        <begin position="361"/>
        <end position="382"/>
    </location>
</feature>
<evidence type="ECO:0000313" key="4">
    <source>
        <dbReference type="Proteomes" id="UP000823618"/>
    </source>
</evidence>
<feature type="transmembrane region" description="Helical" evidence="1">
    <location>
        <begin position="309"/>
        <end position="340"/>
    </location>
</feature>
<dbReference type="AlphaFoldDB" id="A0A9D9I0T8"/>
<feature type="transmembrane region" description="Helical" evidence="1">
    <location>
        <begin position="132"/>
        <end position="151"/>
    </location>
</feature>